<dbReference type="Pfam" id="PF00353">
    <property type="entry name" value="HemolysinCabind"/>
    <property type="match status" value="4"/>
</dbReference>
<dbReference type="Proteomes" id="UP000605848">
    <property type="component" value="Unassembled WGS sequence"/>
</dbReference>
<dbReference type="PROSITE" id="PS00330">
    <property type="entry name" value="HEMOLYSIN_CALCIUM"/>
    <property type="match status" value="4"/>
</dbReference>
<dbReference type="GO" id="GO:0005509">
    <property type="term" value="F:calcium ion binding"/>
    <property type="evidence" value="ECO:0007669"/>
    <property type="project" value="InterPro"/>
</dbReference>
<feature type="compositionally biased region" description="Gly residues" evidence="3">
    <location>
        <begin position="247"/>
        <end position="269"/>
    </location>
</feature>
<dbReference type="PANTHER" id="PTHR38340:SF1">
    <property type="entry name" value="S-LAYER PROTEIN"/>
    <property type="match status" value="1"/>
</dbReference>
<dbReference type="AlphaFoldDB" id="A0A937D0I6"/>
<dbReference type="EMBL" id="JAEQMY010000030">
    <property type="protein sequence ID" value="MBL0405916.1"/>
    <property type="molecule type" value="Genomic_DNA"/>
</dbReference>
<keyword evidence="2" id="KW-0964">Secreted</keyword>
<name>A0A937D0I6_9HYPH</name>
<accession>A0A937D0I6</accession>
<evidence type="ECO:0000256" key="3">
    <source>
        <dbReference type="SAM" id="MobiDB-lite"/>
    </source>
</evidence>
<dbReference type="SUPFAM" id="SSF51120">
    <property type="entry name" value="beta-Roll"/>
    <property type="match status" value="3"/>
</dbReference>
<dbReference type="PANTHER" id="PTHR38340">
    <property type="entry name" value="S-LAYER PROTEIN"/>
    <property type="match status" value="1"/>
</dbReference>
<evidence type="ECO:0000256" key="2">
    <source>
        <dbReference type="ARBA" id="ARBA00022525"/>
    </source>
</evidence>
<evidence type="ECO:0008006" key="6">
    <source>
        <dbReference type="Google" id="ProtNLM"/>
    </source>
</evidence>
<evidence type="ECO:0000256" key="1">
    <source>
        <dbReference type="ARBA" id="ARBA00004613"/>
    </source>
</evidence>
<sequence>MERLCPGSQASRSVGYQYTKAGYFNRLTSADYDFAGFKSSQGDVTGLKGGGYVHVSTFVPDAERRADGSGTAIYAEFYREGFPDGYIWQVVRVNESTIGDQHQVATTTLSNGNVVFVWTDENAAVDGSGSCIMARVFSGTGIPLTGQILVNTTTEGYQSAPVVEALSNGGFAVAFLSRDEGRNHNVRLATFGAMGARTSDDFVATGNPDGNQTNPALTALKDGRIVVSWTDGDLSIRAQIFDAGLPAGGDDGNGTGGNGNGGNGNGGGEPDPIPHTLIGDGGDNLLDGTKVHGLIDGLGGRDTVTYASSLGHVAIWLTHVDFSQGDAFGDTYQNVEIFIGSSHDDEMFGDGQAHEFQGGAGHDRLVGAGGTDTLLGGKGNDTLFGGEGADHLDGGDGINVASYAEASGRVVASLQDSGINAGEASGDSYVSIQSLVGSAYGDSLVGDGSDNTLTGGDGHDLLVGGNGNDHLIGGDGNDTLDGGAGTDILDGGAGINVYVNAEQGEIVGSAGTDIIQAMVSFVLDEGSAVDGAKADENAGAISLTGNSSANTLLGNDSANMLAGLGGADELSGAGGSDKLLGDLGNDKLSGGTGKDSLTGGTGRDVFVFDDRETGSSKSRADTITDFKGRSGDKIDLKGVDADAKKRGDQKFSFIGDEKTFSKAGEVRFEKTKGYTYVYLNTDNDMAAEAVIKLKGSMDLSKSWFML</sequence>
<protein>
    <recommendedName>
        <fullName evidence="6">Calcium-binding protein</fullName>
    </recommendedName>
</protein>
<comment type="caution">
    <text evidence="4">The sequence shown here is derived from an EMBL/GenBank/DDBJ whole genome shotgun (WGS) entry which is preliminary data.</text>
</comment>
<feature type="region of interest" description="Disordered" evidence="3">
    <location>
        <begin position="247"/>
        <end position="280"/>
    </location>
</feature>
<organism evidence="4 5">
    <name type="scientific">Microvirga aerilata</name>
    <dbReference type="NCBI Taxonomy" id="670292"/>
    <lineage>
        <taxon>Bacteria</taxon>
        <taxon>Pseudomonadati</taxon>
        <taxon>Pseudomonadota</taxon>
        <taxon>Alphaproteobacteria</taxon>
        <taxon>Hyphomicrobiales</taxon>
        <taxon>Methylobacteriaceae</taxon>
        <taxon>Microvirga</taxon>
    </lineage>
</organism>
<evidence type="ECO:0000313" key="5">
    <source>
        <dbReference type="Proteomes" id="UP000605848"/>
    </source>
</evidence>
<dbReference type="InterPro" id="IPR011049">
    <property type="entry name" value="Serralysin-like_metalloprot_C"/>
</dbReference>
<reference evidence="4" key="1">
    <citation type="submission" date="2021-01" db="EMBL/GenBank/DDBJ databases">
        <title>Microvirga sp.</title>
        <authorList>
            <person name="Kim M.K."/>
        </authorList>
    </citation>
    <scope>NUCLEOTIDE SEQUENCE</scope>
    <source>
        <strain evidence="4">5420S-16</strain>
    </source>
</reference>
<proteinExistence type="predicted"/>
<dbReference type="InterPro" id="IPR018511">
    <property type="entry name" value="Hemolysin-typ_Ca-bd_CS"/>
</dbReference>
<evidence type="ECO:0000313" key="4">
    <source>
        <dbReference type="EMBL" id="MBL0405916.1"/>
    </source>
</evidence>
<dbReference type="Gene3D" id="2.150.10.10">
    <property type="entry name" value="Serralysin-like metalloprotease, C-terminal"/>
    <property type="match status" value="4"/>
</dbReference>
<comment type="subcellular location">
    <subcellularLocation>
        <location evidence="1">Secreted</location>
    </subcellularLocation>
</comment>
<dbReference type="InterPro" id="IPR050557">
    <property type="entry name" value="RTX_toxin/Mannuronan_C5-epim"/>
</dbReference>
<gene>
    <name evidence="4" type="ORF">JKG68_18310</name>
</gene>
<dbReference type="PRINTS" id="PR00313">
    <property type="entry name" value="CABNDNGRPT"/>
</dbReference>
<dbReference type="GO" id="GO:0005576">
    <property type="term" value="C:extracellular region"/>
    <property type="evidence" value="ECO:0007669"/>
    <property type="project" value="UniProtKB-SubCell"/>
</dbReference>
<dbReference type="RefSeq" id="WP_202062415.1">
    <property type="nucleotide sequence ID" value="NZ_JAEQMY010000030.1"/>
</dbReference>
<dbReference type="InterPro" id="IPR001343">
    <property type="entry name" value="Hemolysn_Ca-bd"/>
</dbReference>
<keyword evidence="5" id="KW-1185">Reference proteome</keyword>